<proteinExistence type="predicted"/>
<evidence type="ECO:0000313" key="1">
    <source>
        <dbReference type="EMBL" id="KXT09410.1"/>
    </source>
</evidence>
<sequence length="71" mass="8223">MGTVMEMVAYTRKKRAFSDVLETLCLRGYNLRREHRIKARIDVKLPGIAVASEQEWSTVGQIVEEGKRTWL</sequence>
<accession>A0A139I3U6</accession>
<comment type="caution">
    <text evidence="1">The sequence shown here is derived from an EMBL/GenBank/DDBJ whole genome shotgun (WGS) entry which is preliminary data.</text>
</comment>
<evidence type="ECO:0000313" key="2">
    <source>
        <dbReference type="Proteomes" id="UP000073492"/>
    </source>
</evidence>
<gene>
    <name evidence="1" type="ORF">AC579_8440</name>
</gene>
<dbReference type="Proteomes" id="UP000073492">
    <property type="component" value="Unassembled WGS sequence"/>
</dbReference>
<protein>
    <submittedName>
        <fullName evidence="1">Uncharacterized protein</fullName>
    </submittedName>
</protein>
<organism evidence="1 2">
    <name type="scientific">Pseudocercospora musae</name>
    <dbReference type="NCBI Taxonomy" id="113226"/>
    <lineage>
        <taxon>Eukaryota</taxon>
        <taxon>Fungi</taxon>
        <taxon>Dikarya</taxon>
        <taxon>Ascomycota</taxon>
        <taxon>Pezizomycotina</taxon>
        <taxon>Dothideomycetes</taxon>
        <taxon>Dothideomycetidae</taxon>
        <taxon>Mycosphaerellales</taxon>
        <taxon>Mycosphaerellaceae</taxon>
        <taxon>Pseudocercospora</taxon>
    </lineage>
</organism>
<keyword evidence="2" id="KW-1185">Reference proteome</keyword>
<name>A0A139I3U6_9PEZI</name>
<dbReference type="AlphaFoldDB" id="A0A139I3U6"/>
<reference evidence="1 2" key="1">
    <citation type="submission" date="2015-07" db="EMBL/GenBank/DDBJ databases">
        <title>Comparative genomics of the Sigatoka disease complex on banana suggests a link between parallel evolutionary changes in Pseudocercospora fijiensis and Pseudocercospora eumusae and increased virulence on the banana host.</title>
        <authorList>
            <person name="Chang T.-C."/>
            <person name="Salvucci A."/>
            <person name="Crous P.W."/>
            <person name="Stergiopoulos I."/>
        </authorList>
    </citation>
    <scope>NUCLEOTIDE SEQUENCE [LARGE SCALE GENOMIC DNA]</scope>
    <source>
        <strain evidence="1 2">CBS 116634</strain>
    </source>
</reference>
<dbReference type="EMBL" id="LFZO01000345">
    <property type="protein sequence ID" value="KXT09410.1"/>
    <property type="molecule type" value="Genomic_DNA"/>
</dbReference>